<reference evidence="1" key="2">
    <citation type="submission" date="2023-05" db="EMBL/GenBank/DDBJ databases">
        <authorList>
            <consortium name="Lawrence Berkeley National Laboratory"/>
            <person name="Steindorff A."/>
            <person name="Hensen N."/>
            <person name="Bonometti L."/>
            <person name="Westerberg I."/>
            <person name="Brannstrom I.O."/>
            <person name="Guillou S."/>
            <person name="Cros-Aarteil S."/>
            <person name="Calhoun S."/>
            <person name="Haridas S."/>
            <person name="Kuo A."/>
            <person name="Mondo S."/>
            <person name="Pangilinan J."/>
            <person name="Riley R."/>
            <person name="Labutti K."/>
            <person name="Andreopoulos B."/>
            <person name="Lipzen A."/>
            <person name="Chen C."/>
            <person name="Yanf M."/>
            <person name="Daum C."/>
            <person name="Ng V."/>
            <person name="Clum A."/>
            <person name="Ohm R."/>
            <person name="Martin F."/>
            <person name="Silar P."/>
            <person name="Natvig D."/>
            <person name="Lalanne C."/>
            <person name="Gautier V."/>
            <person name="Ament-Velasquez S.L."/>
            <person name="Kruys A."/>
            <person name="Hutchinson M.I."/>
            <person name="Powell A.J."/>
            <person name="Barry K."/>
            <person name="Miller A.N."/>
            <person name="Grigoriev I.V."/>
            <person name="Debuchy R."/>
            <person name="Gladieux P."/>
            <person name="Thoren M.H."/>
            <person name="Johannesson H."/>
        </authorList>
    </citation>
    <scope>NUCLEOTIDE SEQUENCE</scope>
    <source>
        <strain evidence="1">CBS 538.74</strain>
    </source>
</reference>
<dbReference type="Proteomes" id="UP001302745">
    <property type="component" value="Unassembled WGS sequence"/>
</dbReference>
<dbReference type="AlphaFoldDB" id="A0AAN7A0F1"/>
<dbReference type="EMBL" id="MU856883">
    <property type="protein sequence ID" value="KAK4155676.1"/>
    <property type="molecule type" value="Genomic_DNA"/>
</dbReference>
<proteinExistence type="predicted"/>
<evidence type="ECO:0000313" key="2">
    <source>
        <dbReference type="Proteomes" id="UP001302745"/>
    </source>
</evidence>
<organism evidence="1 2">
    <name type="scientific">Chaetomidium leptoderma</name>
    <dbReference type="NCBI Taxonomy" id="669021"/>
    <lineage>
        <taxon>Eukaryota</taxon>
        <taxon>Fungi</taxon>
        <taxon>Dikarya</taxon>
        <taxon>Ascomycota</taxon>
        <taxon>Pezizomycotina</taxon>
        <taxon>Sordariomycetes</taxon>
        <taxon>Sordariomycetidae</taxon>
        <taxon>Sordariales</taxon>
        <taxon>Chaetomiaceae</taxon>
        <taxon>Chaetomidium</taxon>
    </lineage>
</organism>
<protein>
    <submittedName>
        <fullName evidence="1">Uncharacterized protein</fullName>
    </submittedName>
</protein>
<comment type="caution">
    <text evidence="1">The sequence shown here is derived from an EMBL/GenBank/DDBJ whole genome shotgun (WGS) entry which is preliminary data.</text>
</comment>
<gene>
    <name evidence="1" type="ORF">C8A00DRAFT_31519</name>
</gene>
<evidence type="ECO:0000313" key="1">
    <source>
        <dbReference type="EMBL" id="KAK4155676.1"/>
    </source>
</evidence>
<accession>A0AAN7A0F1</accession>
<reference evidence="1" key="1">
    <citation type="journal article" date="2023" name="Mol. Phylogenet. Evol.">
        <title>Genome-scale phylogeny and comparative genomics of the fungal order Sordariales.</title>
        <authorList>
            <person name="Hensen N."/>
            <person name="Bonometti L."/>
            <person name="Westerberg I."/>
            <person name="Brannstrom I.O."/>
            <person name="Guillou S."/>
            <person name="Cros-Aarteil S."/>
            <person name="Calhoun S."/>
            <person name="Haridas S."/>
            <person name="Kuo A."/>
            <person name="Mondo S."/>
            <person name="Pangilinan J."/>
            <person name="Riley R."/>
            <person name="LaButti K."/>
            <person name="Andreopoulos B."/>
            <person name="Lipzen A."/>
            <person name="Chen C."/>
            <person name="Yan M."/>
            <person name="Daum C."/>
            <person name="Ng V."/>
            <person name="Clum A."/>
            <person name="Steindorff A."/>
            <person name="Ohm R.A."/>
            <person name="Martin F."/>
            <person name="Silar P."/>
            <person name="Natvig D.O."/>
            <person name="Lalanne C."/>
            <person name="Gautier V."/>
            <person name="Ament-Velasquez S.L."/>
            <person name="Kruys A."/>
            <person name="Hutchinson M.I."/>
            <person name="Powell A.J."/>
            <person name="Barry K."/>
            <person name="Miller A.N."/>
            <person name="Grigoriev I.V."/>
            <person name="Debuchy R."/>
            <person name="Gladieux P."/>
            <person name="Hiltunen Thoren M."/>
            <person name="Johannesson H."/>
        </authorList>
    </citation>
    <scope>NUCLEOTIDE SEQUENCE</scope>
    <source>
        <strain evidence="1">CBS 538.74</strain>
    </source>
</reference>
<sequence>MALVDYCVSIQGMLTPDLRPVFAPLVRWANSANDGILTEPDNIWLHSKLRSKLQDCFTNVSRSGPRASTITTCGPLWWSLANLAGCDRANGWLVWALIKFEKDDLCKMASLLLAQGAKWKLRCVATGTSALDELRDLLVGGVARNSICKQHILAEFRKHIVLGLDSEAAHSSADFNPFEMGDIKTTGSC</sequence>
<keyword evidence="2" id="KW-1185">Reference proteome</keyword>
<name>A0AAN7A0F1_9PEZI</name>